<accession>A0A3S1CC14</accession>
<feature type="region of interest" description="Disordered" evidence="1">
    <location>
        <begin position="222"/>
        <end position="243"/>
    </location>
</feature>
<dbReference type="EMBL" id="RZNY01000001">
    <property type="protein sequence ID" value="RUT48754.1"/>
    <property type="molecule type" value="Genomic_DNA"/>
</dbReference>
<dbReference type="AlphaFoldDB" id="A0A3S1CC14"/>
<keyword evidence="4" id="KW-1185">Reference proteome</keyword>
<keyword evidence="2" id="KW-0812">Transmembrane</keyword>
<keyword evidence="2" id="KW-0472">Membrane</keyword>
<name>A0A3S1CC14_9BACL</name>
<dbReference type="RefSeq" id="WP_127190345.1">
    <property type="nucleotide sequence ID" value="NZ_RZNY01000001.1"/>
</dbReference>
<keyword evidence="2" id="KW-1133">Transmembrane helix</keyword>
<feature type="transmembrane region" description="Helical" evidence="2">
    <location>
        <begin position="21"/>
        <end position="40"/>
    </location>
</feature>
<gene>
    <name evidence="3" type="primary">yunB</name>
    <name evidence="3" type="ORF">EJP82_02130</name>
</gene>
<dbReference type="Pfam" id="PF09560">
    <property type="entry name" value="Spore_YunB"/>
    <property type="match status" value="1"/>
</dbReference>
<evidence type="ECO:0000256" key="1">
    <source>
        <dbReference type="SAM" id="MobiDB-lite"/>
    </source>
</evidence>
<proteinExistence type="predicted"/>
<dbReference type="PIRSF" id="PIRSF021383">
    <property type="entry name" value="YunB"/>
    <property type="match status" value="1"/>
</dbReference>
<dbReference type="InterPro" id="IPR014197">
    <property type="entry name" value="Sporulation_prot_YunB"/>
</dbReference>
<dbReference type="OrthoDB" id="1649278at2"/>
<comment type="caution">
    <text evidence="3">The sequence shown here is derived from an EMBL/GenBank/DDBJ whole genome shotgun (WGS) entry which is preliminary data.</text>
</comment>
<protein>
    <submittedName>
        <fullName evidence="3">Sporulation protein YunB</fullName>
    </submittedName>
</protein>
<dbReference type="NCBIfam" id="TIGR02832">
    <property type="entry name" value="spo_yunB"/>
    <property type="match status" value="1"/>
</dbReference>
<organism evidence="3 4">
    <name type="scientific">Paenibacillus anaericanus</name>
    <dbReference type="NCBI Taxonomy" id="170367"/>
    <lineage>
        <taxon>Bacteria</taxon>
        <taxon>Bacillati</taxon>
        <taxon>Bacillota</taxon>
        <taxon>Bacilli</taxon>
        <taxon>Bacillales</taxon>
        <taxon>Paenibacillaceae</taxon>
        <taxon>Paenibacillus</taxon>
    </lineage>
</organism>
<sequence length="243" mass="27369">MRIRRGWHSRRRRKPRSRRKIWIVFAIITMFVFVQFFLYIERNMKAPIMHLAQIRVKQIATESINEAITAQVANKAGIDDLIDWRTDQAGKITGFMLNYSAHMQITSDTIKTVRSTLDQVSRLSEHIPLGQALGSPIIASFGPSIPIKIEPKGEVKVDLDTRRQDVGINNVLVEVFLRVKTELSVVVPFDMGPQSVETEIPISYLLVVGDVPTYYYDNKGNPVGDNGANAPTISLPAQETEAH</sequence>
<evidence type="ECO:0000313" key="4">
    <source>
        <dbReference type="Proteomes" id="UP000279446"/>
    </source>
</evidence>
<evidence type="ECO:0000256" key="2">
    <source>
        <dbReference type="SAM" id="Phobius"/>
    </source>
</evidence>
<evidence type="ECO:0000313" key="3">
    <source>
        <dbReference type="EMBL" id="RUT48754.1"/>
    </source>
</evidence>
<reference evidence="3 4" key="1">
    <citation type="submission" date="2018-12" db="EMBL/GenBank/DDBJ databases">
        <authorList>
            <person name="Sun L."/>
            <person name="Chen Z."/>
        </authorList>
    </citation>
    <scope>NUCLEOTIDE SEQUENCE [LARGE SCALE GENOMIC DNA]</scope>
    <source>
        <strain evidence="3 4">DSM 15890</strain>
    </source>
</reference>
<dbReference type="Proteomes" id="UP000279446">
    <property type="component" value="Unassembled WGS sequence"/>
</dbReference>